<feature type="compositionally biased region" description="Low complexity" evidence="1">
    <location>
        <begin position="85"/>
        <end position="95"/>
    </location>
</feature>
<evidence type="ECO:0000313" key="2">
    <source>
        <dbReference type="EMBL" id="KAL0851032.1"/>
    </source>
</evidence>
<proteinExistence type="predicted"/>
<sequence>MGGRHGGASRLRGGCHQANTPAQPLKPNMLSPFTEVSWSKYEFNTADRRAADHELTHTLHYQSTNNRPHGFHATATSTCSRSNLPTQPTNTTPTDFTATVGEGTQKLLPLCEAVQQREQRRPPEDTLPRFLLRIQQSISHKSNRWN</sequence>
<gene>
    <name evidence="2" type="ORF">ABMA28_006924</name>
</gene>
<protein>
    <submittedName>
        <fullName evidence="2">Uncharacterized protein</fullName>
    </submittedName>
</protein>
<dbReference type="Proteomes" id="UP001549921">
    <property type="component" value="Unassembled WGS sequence"/>
</dbReference>
<organism evidence="2 3">
    <name type="scientific">Loxostege sticticalis</name>
    <name type="common">Beet webworm moth</name>
    <dbReference type="NCBI Taxonomy" id="481309"/>
    <lineage>
        <taxon>Eukaryota</taxon>
        <taxon>Metazoa</taxon>
        <taxon>Ecdysozoa</taxon>
        <taxon>Arthropoda</taxon>
        <taxon>Hexapoda</taxon>
        <taxon>Insecta</taxon>
        <taxon>Pterygota</taxon>
        <taxon>Neoptera</taxon>
        <taxon>Endopterygota</taxon>
        <taxon>Lepidoptera</taxon>
        <taxon>Glossata</taxon>
        <taxon>Ditrysia</taxon>
        <taxon>Pyraloidea</taxon>
        <taxon>Crambidae</taxon>
        <taxon>Pyraustinae</taxon>
        <taxon>Loxostege</taxon>
    </lineage>
</organism>
<dbReference type="EMBL" id="JBEDNZ010000002">
    <property type="protein sequence ID" value="KAL0851032.1"/>
    <property type="molecule type" value="Genomic_DNA"/>
</dbReference>
<feature type="region of interest" description="Disordered" evidence="1">
    <location>
        <begin position="1"/>
        <end position="28"/>
    </location>
</feature>
<comment type="caution">
    <text evidence="2">The sequence shown here is derived from an EMBL/GenBank/DDBJ whole genome shotgun (WGS) entry which is preliminary data.</text>
</comment>
<name>A0ABD0TP64_LOXSC</name>
<accession>A0ABD0TP64</accession>
<feature type="compositionally biased region" description="Polar residues" evidence="1">
    <location>
        <begin position="74"/>
        <end position="84"/>
    </location>
</feature>
<evidence type="ECO:0000256" key="1">
    <source>
        <dbReference type="SAM" id="MobiDB-lite"/>
    </source>
</evidence>
<feature type="region of interest" description="Disordered" evidence="1">
    <location>
        <begin position="61"/>
        <end position="95"/>
    </location>
</feature>
<evidence type="ECO:0000313" key="3">
    <source>
        <dbReference type="Proteomes" id="UP001549921"/>
    </source>
</evidence>
<dbReference type="AlphaFoldDB" id="A0ABD0TP64"/>
<reference evidence="2 3" key="1">
    <citation type="submission" date="2024-06" db="EMBL/GenBank/DDBJ databases">
        <title>A chromosome-level genome assembly of beet webworm, Loxostege sticticalis.</title>
        <authorList>
            <person name="Zhang Y."/>
        </authorList>
    </citation>
    <scope>NUCLEOTIDE SEQUENCE [LARGE SCALE GENOMIC DNA]</scope>
    <source>
        <strain evidence="2">AQ028</strain>
        <tissue evidence="2">Male pupae</tissue>
    </source>
</reference>